<gene>
    <name evidence="2" type="ORF">AYI69_g775</name>
</gene>
<dbReference type="OrthoDB" id="10442503at2759"/>
<reference evidence="3" key="1">
    <citation type="submission" date="2017-01" db="EMBL/GenBank/DDBJ databases">
        <authorList>
            <person name="Wang Y."/>
            <person name="White M."/>
            <person name="Kvist S."/>
            <person name="Moncalvo J.-M."/>
        </authorList>
    </citation>
    <scope>NUCLEOTIDE SEQUENCE [LARGE SCALE GENOMIC DNA]</scope>
    <source>
        <strain evidence="3">ID-206-W2</strain>
    </source>
</reference>
<dbReference type="AlphaFoldDB" id="A0A1R1YSE8"/>
<dbReference type="EMBL" id="LSSM01000206">
    <property type="protein sequence ID" value="OMJ29706.1"/>
    <property type="molecule type" value="Genomic_DNA"/>
</dbReference>
<evidence type="ECO:0000313" key="2">
    <source>
        <dbReference type="EMBL" id="OMJ29706.1"/>
    </source>
</evidence>
<evidence type="ECO:0000256" key="1">
    <source>
        <dbReference type="SAM" id="MobiDB-lite"/>
    </source>
</evidence>
<feature type="non-terminal residue" evidence="2">
    <location>
        <position position="1"/>
    </location>
</feature>
<comment type="caution">
    <text evidence="2">The sequence shown here is derived from an EMBL/GenBank/DDBJ whole genome shotgun (WGS) entry which is preliminary data.</text>
</comment>
<sequence>LAVGQLEWVEEPIRFPEMEFNLASASESQTGTTDSNSEFSSMEISDMVPRPYEFINFPTASVSSENSNNLPQKRKIASNRQQALDSNDLADRRRVLHEQGLSDLPVDIVVLKNDLSSVNPGTISPKTLSRL</sequence>
<dbReference type="Proteomes" id="UP000187429">
    <property type="component" value="Unassembled WGS sequence"/>
</dbReference>
<name>A0A1R1YSE8_9FUNG</name>
<feature type="region of interest" description="Disordered" evidence="1">
    <location>
        <begin position="61"/>
        <end position="88"/>
    </location>
</feature>
<organism evidence="2 3">
    <name type="scientific">Smittium culicis</name>
    <dbReference type="NCBI Taxonomy" id="133412"/>
    <lineage>
        <taxon>Eukaryota</taxon>
        <taxon>Fungi</taxon>
        <taxon>Fungi incertae sedis</taxon>
        <taxon>Zoopagomycota</taxon>
        <taxon>Kickxellomycotina</taxon>
        <taxon>Harpellomycetes</taxon>
        <taxon>Harpellales</taxon>
        <taxon>Legeriomycetaceae</taxon>
        <taxon>Smittium</taxon>
    </lineage>
</organism>
<protein>
    <submittedName>
        <fullName evidence="2">Uncharacterized protein</fullName>
    </submittedName>
</protein>
<feature type="compositionally biased region" description="Polar residues" evidence="1">
    <location>
        <begin position="61"/>
        <end position="71"/>
    </location>
</feature>
<keyword evidence="3" id="KW-1185">Reference proteome</keyword>
<accession>A0A1R1YSE8</accession>
<evidence type="ECO:0000313" key="3">
    <source>
        <dbReference type="Proteomes" id="UP000187429"/>
    </source>
</evidence>
<proteinExistence type="predicted"/>